<dbReference type="KEGG" id="mic:Mic7113_6568"/>
<dbReference type="HOGENOM" id="CLU_879439_0_0_3"/>
<keyword evidence="1" id="KW-0472">Membrane</keyword>
<feature type="transmembrane region" description="Helical" evidence="1">
    <location>
        <begin position="107"/>
        <end position="124"/>
    </location>
</feature>
<feature type="transmembrane region" description="Helical" evidence="1">
    <location>
        <begin position="136"/>
        <end position="154"/>
    </location>
</feature>
<evidence type="ECO:0000313" key="2">
    <source>
        <dbReference type="EMBL" id="AFZ22142.1"/>
    </source>
</evidence>
<proteinExistence type="predicted"/>
<dbReference type="AlphaFoldDB" id="K9WRH3"/>
<dbReference type="EMBL" id="CP003632">
    <property type="protein sequence ID" value="AFZ22142.1"/>
    <property type="molecule type" value="Genomic_DNA"/>
</dbReference>
<accession>K9WRH3</accession>
<evidence type="ECO:0000256" key="1">
    <source>
        <dbReference type="SAM" id="Phobius"/>
    </source>
</evidence>
<sequence length="316" mass="34843">MGQWTVIINKFIILILADLLMHWSDGRWLGLDFLGFIALSSLVMEFIRRSSSPLTYSLIGLVLISLLRYLLGPLISSIGNEPQTWGILNWILGTKDTPGVSYPLSPWMAYPFAGYIIGVAAMRYRGFIETHRWRVVSGLLMLGGLNSVAGLILLQRGASFFRWGTVGIGFYVVSFAVISISLAGVLAICGEPRLKVGQDTLSLRGIASLAVVPVHYFLIYLVTMAGGTGMDFLKYSLIAIAVLTASFFLARSVENLSQIIRQVKKQKVVWFGLAAMFVLAAGLTLFYSQESKDLALFTRTFGQIVLCLLFVVRLPL</sequence>
<feature type="transmembrane region" description="Helical" evidence="1">
    <location>
        <begin position="235"/>
        <end position="256"/>
    </location>
</feature>
<gene>
    <name evidence="2" type="ORF">Mic7113_6568</name>
</gene>
<organism evidence="2 3">
    <name type="scientific">Allocoleopsis franciscana PCC 7113</name>
    <dbReference type="NCBI Taxonomy" id="1173027"/>
    <lineage>
        <taxon>Bacteria</taxon>
        <taxon>Bacillati</taxon>
        <taxon>Cyanobacteriota</taxon>
        <taxon>Cyanophyceae</taxon>
        <taxon>Coleofasciculales</taxon>
        <taxon>Coleofasciculaceae</taxon>
        <taxon>Allocoleopsis</taxon>
        <taxon>Allocoleopsis franciscana</taxon>
    </lineage>
</organism>
<keyword evidence="2" id="KW-0614">Plasmid</keyword>
<feature type="transmembrane region" description="Helical" evidence="1">
    <location>
        <begin position="294"/>
        <end position="312"/>
    </location>
</feature>
<feature type="transmembrane region" description="Helical" evidence="1">
    <location>
        <begin position="268"/>
        <end position="288"/>
    </location>
</feature>
<evidence type="ECO:0000313" key="3">
    <source>
        <dbReference type="Proteomes" id="UP000010471"/>
    </source>
</evidence>
<protein>
    <submittedName>
        <fullName evidence="2">Uncharacterized protein</fullName>
    </submittedName>
</protein>
<feature type="transmembrane region" description="Helical" evidence="1">
    <location>
        <begin position="166"/>
        <end position="189"/>
    </location>
</feature>
<keyword evidence="1" id="KW-1133">Transmembrane helix</keyword>
<reference evidence="2 3" key="1">
    <citation type="submission" date="2012-06" db="EMBL/GenBank/DDBJ databases">
        <title>Finished plasmid 2 of genome of Microcoleus sp. PCC 7113.</title>
        <authorList>
            <consortium name="US DOE Joint Genome Institute"/>
            <person name="Gugger M."/>
            <person name="Coursin T."/>
            <person name="Rippka R."/>
            <person name="Tandeau De Marsac N."/>
            <person name="Huntemann M."/>
            <person name="Wei C.-L."/>
            <person name="Han J."/>
            <person name="Detter J.C."/>
            <person name="Han C."/>
            <person name="Tapia R."/>
            <person name="Chen A."/>
            <person name="Kyrpides N."/>
            <person name="Mavromatis K."/>
            <person name="Markowitz V."/>
            <person name="Szeto E."/>
            <person name="Ivanova N."/>
            <person name="Pagani I."/>
            <person name="Pati A."/>
            <person name="Goodwin L."/>
            <person name="Nordberg H.P."/>
            <person name="Cantor M.N."/>
            <person name="Hua S.X."/>
            <person name="Woyke T."/>
            <person name="Kerfeld C.A."/>
        </authorList>
    </citation>
    <scope>NUCLEOTIDE SEQUENCE [LARGE SCALE GENOMIC DNA]</scope>
    <source>
        <strain evidence="2 3">PCC 7113</strain>
        <plasmid evidence="2 3">pMIC7113.02</plasmid>
    </source>
</reference>
<keyword evidence="3" id="KW-1185">Reference proteome</keyword>
<feature type="transmembrane region" description="Helical" evidence="1">
    <location>
        <begin position="7"/>
        <end position="23"/>
    </location>
</feature>
<feature type="transmembrane region" description="Helical" evidence="1">
    <location>
        <begin position="201"/>
        <end position="223"/>
    </location>
</feature>
<keyword evidence="1" id="KW-0812">Transmembrane</keyword>
<name>K9WRH3_9CYAN</name>
<dbReference type="Proteomes" id="UP000010471">
    <property type="component" value="Plasmid pMIC7113.02"/>
</dbReference>
<feature type="transmembrane region" description="Helical" evidence="1">
    <location>
        <begin position="29"/>
        <end position="47"/>
    </location>
</feature>
<geneLocation type="plasmid" evidence="2 3">
    <name>pMIC7113.02</name>
</geneLocation>
<feature type="transmembrane region" description="Helical" evidence="1">
    <location>
        <begin position="54"/>
        <end position="71"/>
    </location>
</feature>